<reference evidence="2 3" key="1">
    <citation type="submission" date="2019-05" db="EMBL/GenBank/DDBJ databases">
        <title>Another draft genome of Portunus trituberculatus and its Hox gene families provides insights of decapod evolution.</title>
        <authorList>
            <person name="Jeong J.-H."/>
            <person name="Song I."/>
            <person name="Kim S."/>
            <person name="Choi T."/>
            <person name="Kim D."/>
            <person name="Ryu S."/>
            <person name="Kim W."/>
        </authorList>
    </citation>
    <scope>NUCLEOTIDE SEQUENCE [LARGE SCALE GENOMIC DNA]</scope>
    <source>
        <tissue evidence="2">Muscle</tissue>
    </source>
</reference>
<organism evidence="2 3">
    <name type="scientific">Portunus trituberculatus</name>
    <name type="common">Swimming crab</name>
    <name type="synonym">Neptunus trituberculatus</name>
    <dbReference type="NCBI Taxonomy" id="210409"/>
    <lineage>
        <taxon>Eukaryota</taxon>
        <taxon>Metazoa</taxon>
        <taxon>Ecdysozoa</taxon>
        <taxon>Arthropoda</taxon>
        <taxon>Crustacea</taxon>
        <taxon>Multicrustacea</taxon>
        <taxon>Malacostraca</taxon>
        <taxon>Eumalacostraca</taxon>
        <taxon>Eucarida</taxon>
        <taxon>Decapoda</taxon>
        <taxon>Pleocyemata</taxon>
        <taxon>Brachyura</taxon>
        <taxon>Eubrachyura</taxon>
        <taxon>Portunoidea</taxon>
        <taxon>Portunidae</taxon>
        <taxon>Portuninae</taxon>
        <taxon>Portunus</taxon>
    </lineage>
</organism>
<accession>A0A5B7H178</accession>
<proteinExistence type="predicted"/>
<comment type="caution">
    <text evidence="2">The sequence shown here is derived from an EMBL/GenBank/DDBJ whole genome shotgun (WGS) entry which is preliminary data.</text>
</comment>
<evidence type="ECO:0000256" key="1">
    <source>
        <dbReference type="SAM" id="MobiDB-lite"/>
    </source>
</evidence>
<keyword evidence="3" id="KW-1185">Reference proteome</keyword>
<gene>
    <name evidence="2" type="ORF">E2C01_057705</name>
</gene>
<evidence type="ECO:0000313" key="2">
    <source>
        <dbReference type="EMBL" id="MPC63606.1"/>
    </source>
</evidence>
<feature type="compositionally biased region" description="Basic and acidic residues" evidence="1">
    <location>
        <begin position="219"/>
        <end position="238"/>
    </location>
</feature>
<evidence type="ECO:0000313" key="3">
    <source>
        <dbReference type="Proteomes" id="UP000324222"/>
    </source>
</evidence>
<feature type="region of interest" description="Disordered" evidence="1">
    <location>
        <begin position="114"/>
        <end position="142"/>
    </location>
</feature>
<feature type="compositionally biased region" description="Acidic residues" evidence="1">
    <location>
        <begin position="115"/>
        <end position="127"/>
    </location>
</feature>
<dbReference type="Proteomes" id="UP000324222">
    <property type="component" value="Unassembled WGS sequence"/>
</dbReference>
<dbReference type="AlphaFoldDB" id="A0A5B7H178"/>
<feature type="region of interest" description="Disordered" evidence="1">
    <location>
        <begin position="204"/>
        <end position="252"/>
    </location>
</feature>
<dbReference type="OrthoDB" id="25987at2759"/>
<name>A0A5B7H178_PORTR</name>
<dbReference type="EMBL" id="VSRR010021039">
    <property type="protein sequence ID" value="MPC63606.1"/>
    <property type="molecule type" value="Genomic_DNA"/>
</dbReference>
<sequence length="265" mass="30381">MNNVTTSLFCKNGKKLPSWFVLAYRAHRIPHEIADIVTQEYFISPPQVEEKSFDSAYLFIEPIVKAVYTMLWKSSQTSNWDQNHSSCNSVALNESSMSQSCGLEDAWTASKNYDSDDVVVEEDSEESLYDKDEGSNEESQLLNKKEINEIVVNNEEMQEKCNNSEMIGENKYLGIIDLESVKAFEKEKPDRSIAVLVNNNTENIQKKKKKRRKSNKKSACNDKGIESEKKEVTQKEEELLYPLAGPEEREEEVDLLDNRFASLIL</sequence>
<protein>
    <submittedName>
        <fullName evidence="2">Uncharacterized protein</fullName>
    </submittedName>
</protein>
<feature type="compositionally biased region" description="Basic residues" evidence="1">
    <location>
        <begin position="206"/>
        <end position="216"/>
    </location>
</feature>